<dbReference type="EMBL" id="CP062983">
    <property type="protein sequence ID" value="QPC82785.1"/>
    <property type="molecule type" value="Genomic_DNA"/>
</dbReference>
<dbReference type="Gene3D" id="3.30.565.40">
    <property type="entry name" value="Fervidobacterium nodosum Rt17-B1 like"/>
    <property type="match status" value="1"/>
</dbReference>
<feature type="chain" id="PRO_5033044531" evidence="1">
    <location>
        <begin position="23"/>
        <end position="238"/>
    </location>
</feature>
<dbReference type="Pfam" id="PF11738">
    <property type="entry name" value="DUF3298"/>
    <property type="match status" value="1"/>
</dbReference>
<organism evidence="4 5">
    <name type="scientific">Phototrophicus methaneseepsis</name>
    <dbReference type="NCBI Taxonomy" id="2710758"/>
    <lineage>
        <taxon>Bacteria</taxon>
        <taxon>Bacillati</taxon>
        <taxon>Chloroflexota</taxon>
        <taxon>Candidatus Thermofontia</taxon>
        <taxon>Phototrophicales</taxon>
        <taxon>Phototrophicaceae</taxon>
        <taxon>Phototrophicus</taxon>
    </lineage>
</organism>
<proteinExistence type="predicted"/>
<gene>
    <name evidence="4" type="ORF">G4Y79_24385</name>
</gene>
<keyword evidence="1" id="KW-0732">Signal</keyword>
<name>A0A7S8IDM8_9CHLR</name>
<evidence type="ECO:0000256" key="1">
    <source>
        <dbReference type="SAM" id="SignalP"/>
    </source>
</evidence>
<dbReference type="InterPro" id="IPR037126">
    <property type="entry name" value="PdaC/RsiV-like_sf"/>
</dbReference>
<dbReference type="KEGG" id="pmet:G4Y79_24385"/>
<evidence type="ECO:0000313" key="5">
    <source>
        <dbReference type="Proteomes" id="UP000594468"/>
    </source>
</evidence>
<evidence type="ECO:0000259" key="2">
    <source>
        <dbReference type="Pfam" id="PF11738"/>
    </source>
</evidence>
<feature type="domain" description="Deacetylase PdaC" evidence="3">
    <location>
        <begin position="66"/>
        <end position="135"/>
    </location>
</feature>
<dbReference type="InterPro" id="IPR021729">
    <property type="entry name" value="DUF3298"/>
</dbReference>
<dbReference type="InterPro" id="IPR025303">
    <property type="entry name" value="PdaC"/>
</dbReference>
<evidence type="ECO:0000313" key="4">
    <source>
        <dbReference type="EMBL" id="QPC82785.1"/>
    </source>
</evidence>
<evidence type="ECO:0000259" key="3">
    <source>
        <dbReference type="Pfam" id="PF13739"/>
    </source>
</evidence>
<dbReference type="Gene3D" id="3.90.640.20">
    <property type="entry name" value="Heat-shock cognate protein, ATPase"/>
    <property type="match status" value="1"/>
</dbReference>
<reference evidence="4 5" key="1">
    <citation type="submission" date="2020-02" db="EMBL/GenBank/DDBJ databases">
        <authorList>
            <person name="Zheng R.K."/>
            <person name="Sun C.M."/>
        </authorList>
    </citation>
    <scope>NUCLEOTIDE SEQUENCE [LARGE SCALE GENOMIC DNA]</scope>
    <source>
        <strain evidence="5">rifampicinis</strain>
    </source>
</reference>
<dbReference type="RefSeq" id="WP_195170854.1">
    <property type="nucleotide sequence ID" value="NZ_CP062983.1"/>
</dbReference>
<protein>
    <submittedName>
        <fullName evidence="4">DUF3298 and DUF4163 domain-containing protein</fullName>
    </submittedName>
</protein>
<sequence>MRHITCLILLLMALVIPIAAQDSTPTATADTDLCFNKGGIIGEETGRCQLNMSVNISYDYPLELIDYPFIVDEVDDYYETARTSFLQMAVESGFAPSPVYIWESDLSYDISLMSDSLVSVIFYNYQFTGGAHGLTSMTAMTFDLSTETLLSLADLFPDGVVPYEAISDYSATVLEERLGADATFPEGYTPDPANYQIWTLSEEGLIIYFSQYQVAPYVAGIQQVVIPFDEIGVSEAYR</sequence>
<keyword evidence="5" id="KW-1185">Reference proteome</keyword>
<feature type="domain" description="DUF3298" evidence="2">
    <location>
        <begin position="153"/>
        <end position="229"/>
    </location>
</feature>
<dbReference type="AlphaFoldDB" id="A0A7S8IDM8"/>
<accession>A0A7S8IDM8</accession>
<dbReference type="Pfam" id="PF13739">
    <property type="entry name" value="PdaC"/>
    <property type="match status" value="1"/>
</dbReference>
<feature type="signal peptide" evidence="1">
    <location>
        <begin position="1"/>
        <end position="22"/>
    </location>
</feature>
<dbReference type="Proteomes" id="UP000594468">
    <property type="component" value="Chromosome"/>
</dbReference>